<evidence type="ECO:0000313" key="2">
    <source>
        <dbReference type="Proteomes" id="UP000276103"/>
    </source>
</evidence>
<reference evidence="1 2" key="1">
    <citation type="journal article" date="2019" name="Genome Biol. Evol.">
        <title>Day and night: Metabolic profiles and evolutionary relationships of six axenic non-marine cyanobacteria.</title>
        <authorList>
            <person name="Will S.E."/>
            <person name="Henke P."/>
            <person name="Boedeker C."/>
            <person name="Huang S."/>
            <person name="Brinkmann H."/>
            <person name="Rohde M."/>
            <person name="Jarek M."/>
            <person name="Friedl T."/>
            <person name="Seufert S."/>
            <person name="Schumacher M."/>
            <person name="Overmann J."/>
            <person name="Neumann-Schaal M."/>
            <person name="Petersen J."/>
        </authorList>
    </citation>
    <scope>NUCLEOTIDE SEQUENCE [LARGE SCALE GENOMIC DNA]</scope>
    <source>
        <strain evidence="1 2">SAG 1403-4b</strain>
    </source>
</reference>
<dbReference type="EMBL" id="RSCM01000010">
    <property type="protein sequence ID" value="RUS95321.1"/>
    <property type="molecule type" value="Genomic_DNA"/>
</dbReference>
<proteinExistence type="predicted"/>
<name>A0A433UNC3_ANAVA</name>
<accession>A0A433UNC3</accession>
<evidence type="ECO:0008006" key="3">
    <source>
        <dbReference type="Google" id="ProtNLM"/>
    </source>
</evidence>
<sequence length="96" mass="10487">MQITLSSQQSQILESLSQQGGYASLEDAIDTALILLADEIIQQDSDETPEYLAWVEQTRLKIEEGVQASERGDVLDADVVLARLRNKVEAAKAALA</sequence>
<evidence type="ECO:0000313" key="1">
    <source>
        <dbReference type="EMBL" id="RUS95321.1"/>
    </source>
</evidence>
<gene>
    <name evidence="1" type="ORF">DSM107003_30240</name>
</gene>
<dbReference type="Proteomes" id="UP000276103">
    <property type="component" value="Unassembled WGS sequence"/>
</dbReference>
<comment type="caution">
    <text evidence="1">The sequence shown here is derived from an EMBL/GenBank/DDBJ whole genome shotgun (WGS) entry which is preliminary data.</text>
</comment>
<dbReference type="AlphaFoldDB" id="A0A433UNC3"/>
<organism evidence="1 2">
    <name type="scientific">Trichormus variabilis SAG 1403-4b</name>
    <dbReference type="NCBI Taxonomy" id="447716"/>
    <lineage>
        <taxon>Bacteria</taxon>
        <taxon>Bacillati</taxon>
        <taxon>Cyanobacteriota</taxon>
        <taxon>Cyanophyceae</taxon>
        <taxon>Nostocales</taxon>
        <taxon>Nostocaceae</taxon>
        <taxon>Trichormus</taxon>
    </lineage>
</organism>
<dbReference type="OrthoDB" id="583399at2"/>
<keyword evidence="2" id="KW-1185">Reference proteome</keyword>
<protein>
    <recommendedName>
        <fullName evidence="3">CopG family transcriptional regulator</fullName>
    </recommendedName>
</protein>
<dbReference type="RefSeq" id="WP_127054925.1">
    <property type="nucleotide sequence ID" value="NZ_RSCM01000010.1"/>
</dbReference>